<dbReference type="AlphaFoldDB" id="A0A7M1XNJ0"/>
<dbReference type="EMBL" id="CP031517">
    <property type="protein sequence ID" value="QOS39702.1"/>
    <property type="molecule type" value="Genomic_DNA"/>
</dbReference>
<evidence type="ECO:0000313" key="2">
    <source>
        <dbReference type="Proteomes" id="UP000593591"/>
    </source>
</evidence>
<organism evidence="1 2">
    <name type="scientific">Treponema rectale</name>
    <dbReference type="NCBI Taxonomy" id="744512"/>
    <lineage>
        <taxon>Bacteria</taxon>
        <taxon>Pseudomonadati</taxon>
        <taxon>Spirochaetota</taxon>
        <taxon>Spirochaetia</taxon>
        <taxon>Spirochaetales</taxon>
        <taxon>Treponemataceae</taxon>
        <taxon>Treponema</taxon>
    </lineage>
</organism>
<proteinExistence type="predicted"/>
<evidence type="ECO:0008006" key="3">
    <source>
        <dbReference type="Google" id="ProtNLM"/>
    </source>
</evidence>
<dbReference type="PROSITE" id="PS51257">
    <property type="entry name" value="PROKAR_LIPOPROTEIN"/>
    <property type="match status" value="1"/>
</dbReference>
<evidence type="ECO:0000313" key="1">
    <source>
        <dbReference type="EMBL" id="QOS39702.1"/>
    </source>
</evidence>
<dbReference type="KEGG" id="trc:DYE49_04180"/>
<protein>
    <recommendedName>
        <fullName evidence="3">Lipoprotein</fullName>
    </recommendedName>
</protein>
<reference evidence="1 2" key="1">
    <citation type="submission" date="2018-08" db="EMBL/GenBank/DDBJ databases">
        <title>The first complete genome of Treponema rectale (CHPAT), a commensal spirochete of the bovine rectum.</title>
        <authorList>
            <person name="Staton G.J."/>
            <person name="Clegg S.R."/>
            <person name="Carter S.D."/>
            <person name="Radford A.D."/>
            <person name="Darby A."/>
            <person name="Hall N."/>
            <person name="Birtles R.J."/>
            <person name="Evans N.J."/>
        </authorList>
    </citation>
    <scope>NUCLEOTIDE SEQUENCE [LARGE SCALE GENOMIC DNA]</scope>
    <source>
        <strain evidence="1 2">CHPA</strain>
    </source>
</reference>
<name>A0A7M1XNJ0_9SPIR</name>
<sequence>MNKSLFVLPVLALLTACQPSISTSLEQDKQWLFSCPETEYGNPENYFSSQLINTIKDDDYLITYQIDKLKQDFQQVKVIITPDEEHSYFFGYDQDYKLVKDVEKQDSSKHIYSGIKISFVSQVKIEKLKVLFKSSDLSLVYEIHM</sequence>
<gene>
    <name evidence="1" type="ORF">DYE49_04180</name>
</gene>
<dbReference type="Proteomes" id="UP000593591">
    <property type="component" value="Chromosome"/>
</dbReference>
<accession>A0A7M1XNJ0</accession>